<reference evidence="1" key="1">
    <citation type="journal article" date="2021" name="PeerJ">
        <title>Extensive microbial diversity within the chicken gut microbiome revealed by metagenomics and culture.</title>
        <authorList>
            <person name="Gilroy R."/>
            <person name="Ravi A."/>
            <person name="Getino M."/>
            <person name="Pursley I."/>
            <person name="Horton D.L."/>
            <person name="Alikhan N.F."/>
            <person name="Baker D."/>
            <person name="Gharbi K."/>
            <person name="Hall N."/>
            <person name="Watson M."/>
            <person name="Adriaenssens E.M."/>
            <person name="Foster-Nyarko E."/>
            <person name="Jarju S."/>
            <person name="Secka A."/>
            <person name="Antonio M."/>
            <person name="Oren A."/>
            <person name="Chaudhuri R.R."/>
            <person name="La Ragione R."/>
            <person name="Hildebrand F."/>
            <person name="Pallen M.J."/>
        </authorList>
    </citation>
    <scope>NUCLEOTIDE SEQUENCE</scope>
    <source>
        <strain evidence="1">ChiBcec1-1630</strain>
    </source>
</reference>
<accession>A0A9D2TSI7</accession>
<reference evidence="1" key="2">
    <citation type="submission" date="2021-04" db="EMBL/GenBank/DDBJ databases">
        <authorList>
            <person name="Gilroy R."/>
        </authorList>
    </citation>
    <scope>NUCLEOTIDE SEQUENCE</scope>
    <source>
        <strain evidence="1">ChiBcec1-1630</strain>
    </source>
</reference>
<gene>
    <name evidence="1" type="ORF">H9926_13375</name>
</gene>
<protein>
    <submittedName>
        <fullName evidence="1">Uncharacterized protein</fullName>
    </submittedName>
</protein>
<proteinExistence type="predicted"/>
<evidence type="ECO:0000313" key="2">
    <source>
        <dbReference type="Proteomes" id="UP000823922"/>
    </source>
</evidence>
<comment type="caution">
    <text evidence="1">The sequence shown here is derived from an EMBL/GenBank/DDBJ whole genome shotgun (WGS) entry which is preliminary data.</text>
</comment>
<sequence length="89" mass="9946">MGPLLWRVIELYAGEPFFTSKQLPFTYTVKGRELFCGRREKSITEATFARAYEKIQAAEAAGDPIKGPKKLCMFGAPYIWGILKGTGLI</sequence>
<dbReference type="EMBL" id="DWVS01000345">
    <property type="protein sequence ID" value="HJC88991.1"/>
    <property type="molecule type" value="Genomic_DNA"/>
</dbReference>
<organism evidence="1 2">
    <name type="scientific">Candidatus Eisenbergiella intestinigallinarum</name>
    <dbReference type="NCBI Taxonomy" id="2838549"/>
    <lineage>
        <taxon>Bacteria</taxon>
        <taxon>Bacillati</taxon>
        <taxon>Bacillota</taxon>
        <taxon>Clostridia</taxon>
        <taxon>Lachnospirales</taxon>
        <taxon>Lachnospiraceae</taxon>
        <taxon>Eisenbergiella</taxon>
    </lineage>
</organism>
<dbReference type="Proteomes" id="UP000823922">
    <property type="component" value="Unassembled WGS sequence"/>
</dbReference>
<evidence type="ECO:0000313" key="1">
    <source>
        <dbReference type="EMBL" id="HJC88991.1"/>
    </source>
</evidence>
<dbReference type="AlphaFoldDB" id="A0A9D2TSI7"/>
<name>A0A9D2TSI7_9FIRM</name>